<organism evidence="2 3">
    <name type="scientific">Candida boidinii</name>
    <name type="common">Yeast</name>
    <dbReference type="NCBI Taxonomy" id="5477"/>
    <lineage>
        <taxon>Eukaryota</taxon>
        <taxon>Fungi</taxon>
        <taxon>Dikarya</taxon>
        <taxon>Ascomycota</taxon>
        <taxon>Saccharomycotina</taxon>
        <taxon>Pichiomycetes</taxon>
        <taxon>Pichiales</taxon>
        <taxon>Pichiaceae</taxon>
        <taxon>Ogataea</taxon>
        <taxon>Ogataea/Candida clade</taxon>
    </lineage>
</organism>
<evidence type="ECO:0000256" key="1">
    <source>
        <dbReference type="SAM" id="MobiDB-lite"/>
    </source>
</evidence>
<evidence type="ECO:0000313" key="3">
    <source>
        <dbReference type="Proteomes" id="UP001165120"/>
    </source>
</evidence>
<name>A0A9W6T311_CANBO</name>
<feature type="region of interest" description="Disordered" evidence="1">
    <location>
        <begin position="21"/>
        <end position="65"/>
    </location>
</feature>
<keyword evidence="3" id="KW-1185">Reference proteome</keyword>
<dbReference type="Proteomes" id="UP001165120">
    <property type="component" value="Unassembled WGS sequence"/>
</dbReference>
<gene>
    <name evidence="2" type="ORF">Cboi02_000448300</name>
</gene>
<protein>
    <submittedName>
        <fullName evidence="2">Unnamed protein product</fullName>
    </submittedName>
</protein>
<sequence length="131" mass="14445">MLSQILLQILRATTPIVDRQTLADSEGGSVEPNDNGLSKGLDATSADQCNHSSFPGSKGSKSPPRPVHSFYYQYNVSPVNKSTPPTGTDHWFILFSSTITVNGFPIFTKAIEKAITKEYNAHKLHKLHKLY</sequence>
<proteinExistence type="predicted"/>
<dbReference type="EMBL" id="BSXN01001828">
    <property type="protein sequence ID" value="GME74645.1"/>
    <property type="molecule type" value="Genomic_DNA"/>
</dbReference>
<comment type="caution">
    <text evidence="2">The sequence shown here is derived from an EMBL/GenBank/DDBJ whole genome shotgun (WGS) entry which is preliminary data.</text>
</comment>
<accession>A0A9W6T311</accession>
<feature type="compositionally biased region" description="Low complexity" evidence="1">
    <location>
        <begin position="52"/>
        <end position="62"/>
    </location>
</feature>
<reference evidence="2" key="1">
    <citation type="submission" date="2023-04" db="EMBL/GenBank/DDBJ databases">
        <title>Candida boidinii NBRC 10035.</title>
        <authorList>
            <person name="Ichikawa N."/>
            <person name="Sato H."/>
            <person name="Tonouchi N."/>
        </authorList>
    </citation>
    <scope>NUCLEOTIDE SEQUENCE</scope>
    <source>
        <strain evidence="2">NBRC 10035</strain>
    </source>
</reference>
<evidence type="ECO:0000313" key="2">
    <source>
        <dbReference type="EMBL" id="GME74645.1"/>
    </source>
</evidence>
<dbReference type="AlphaFoldDB" id="A0A9W6T311"/>